<dbReference type="Gene3D" id="1.10.287.1260">
    <property type="match status" value="1"/>
</dbReference>
<keyword evidence="1" id="KW-0472">Membrane</keyword>
<evidence type="ECO:0000313" key="3">
    <source>
        <dbReference type="EMBL" id="STY30253.1"/>
    </source>
</evidence>
<protein>
    <submittedName>
        <fullName evidence="3">Small-conductance mechanosensitive channel</fullName>
    </submittedName>
</protein>
<feature type="domain" description="Mechanosensitive ion channel MscS" evidence="2">
    <location>
        <begin position="229"/>
        <end position="291"/>
    </location>
</feature>
<sequence>MKTIIKKKNLRERIIWRSIKWPIMLVCASLLFLFVSLQDFYSMLPGWYFVVIGSAKLANILLITSVLLAFYNILVFTCVFYMQKVGLSNPPIALILQSFRESAKIIFILIWGNILFSIAIPSKNVLMYTNKIFTISLILSISWVGIEILNTLEEFYEQKMLSLSEETRIHITEIYTKTHMLKNIGFIVIGIIALAAILMSFSNVRSMGLSLLASAGFITAIIGFAGQKTLSAVFSGFWIILNGSIKIGDTLFIQDKWAIVEEITLTNVRLRMKDNHYLIMPISYFLENKVESLGRKENSLITSIYFYVDYMLPISVLRQELDEVLNHSTYWDGNIKKILVNKLNENSVQVRVQVSTTHGEKISDFRAELREDFFNILREKYSEYLPKTRQIGLIDHEEKKE</sequence>
<feature type="transmembrane region" description="Helical" evidence="1">
    <location>
        <begin position="57"/>
        <end position="82"/>
    </location>
</feature>
<keyword evidence="1" id="KW-1133">Transmembrane helix</keyword>
<feature type="transmembrane region" description="Helical" evidence="1">
    <location>
        <begin position="21"/>
        <end position="37"/>
    </location>
</feature>
<keyword evidence="4" id="KW-1185">Reference proteome</keyword>
<dbReference type="InterPro" id="IPR010920">
    <property type="entry name" value="LSM_dom_sf"/>
</dbReference>
<accession>A0A378LUW5</accession>
<evidence type="ECO:0000313" key="4">
    <source>
        <dbReference type="Proteomes" id="UP000255297"/>
    </source>
</evidence>
<feature type="transmembrane region" description="Helical" evidence="1">
    <location>
        <begin position="184"/>
        <end position="201"/>
    </location>
</feature>
<dbReference type="EMBL" id="UGPB01000001">
    <property type="protein sequence ID" value="STY30253.1"/>
    <property type="molecule type" value="Genomic_DNA"/>
</dbReference>
<evidence type="ECO:0000259" key="2">
    <source>
        <dbReference type="Pfam" id="PF00924"/>
    </source>
</evidence>
<dbReference type="SUPFAM" id="SSF50182">
    <property type="entry name" value="Sm-like ribonucleoproteins"/>
    <property type="match status" value="1"/>
</dbReference>
<dbReference type="RefSeq" id="WP_031564250.1">
    <property type="nucleotide sequence ID" value="NZ_CAAAIS010000001.1"/>
</dbReference>
<dbReference type="STRING" id="1122170.GCA_000701265_00171"/>
<dbReference type="Pfam" id="PF00924">
    <property type="entry name" value="MS_channel_2nd"/>
    <property type="match status" value="1"/>
</dbReference>
<dbReference type="OrthoDB" id="9792218at2"/>
<name>A0A378LUW5_9GAMM</name>
<gene>
    <name evidence="3" type="ORF">NCTC11532_02315</name>
</gene>
<dbReference type="PANTHER" id="PTHR30566:SF25">
    <property type="entry name" value="INNER MEMBRANE PROTEIN"/>
    <property type="match status" value="1"/>
</dbReference>
<dbReference type="PANTHER" id="PTHR30566">
    <property type="entry name" value="YNAI-RELATED MECHANOSENSITIVE ION CHANNEL"/>
    <property type="match status" value="1"/>
</dbReference>
<dbReference type="GO" id="GO:0016020">
    <property type="term" value="C:membrane"/>
    <property type="evidence" value="ECO:0007669"/>
    <property type="project" value="InterPro"/>
</dbReference>
<dbReference type="GO" id="GO:0008381">
    <property type="term" value="F:mechanosensitive monoatomic ion channel activity"/>
    <property type="evidence" value="ECO:0007669"/>
    <property type="project" value="UniProtKB-ARBA"/>
</dbReference>
<dbReference type="InterPro" id="IPR006685">
    <property type="entry name" value="MscS_channel_2nd"/>
</dbReference>
<dbReference type="AlphaFoldDB" id="A0A378LUW5"/>
<organism evidence="3 4">
    <name type="scientific">Legionella wadsworthii</name>
    <dbReference type="NCBI Taxonomy" id="28088"/>
    <lineage>
        <taxon>Bacteria</taxon>
        <taxon>Pseudomonadati</taxon>
        <taxon>Pseudomonadota</taxon>
        <taxon>Gammaproteobacteria</taxon>
        <taxon>Legionellales</taxon>
        <taxon>Legionellaceae</taxon>
        <taxon>Legionella</taxon>
    </lineage>
</organism>
<keyword evidence="1" id="KW-0812">Transmembrane</keyword>
<reference evidence="3 4" key="1">
    <citation type="submission" date="2018-06" db="EMBL/GenBank/DDBJ databases">
        <authorList>
            <consortium name="Pathogen Informatics"/>
            <person name="Doyle S."/>
        </authorList>
    </citation>
    <scope>NUCLEOTIDE SEQUENCE [LARGE SCALE GENOMIC DNA]</scope>
    <source>
        <strain evidence="3 4">NCTC11532</strain>
    </source>
</reference>
<feature type="transmembrane region" description="Helical" evidence="1">
    <location>
        <begin position="103"/>
        <end position="120"/>
    </location>
</feature>
<proteinExistence type="predicted"/>
<feature type="transmembrane region" description="Helical" evidence="1">
    <location>
        <begin position="132"/>
        <end position="152"/>
    </location>
</feature>
<evidence type="ECO:0000256" key="1">
    <source>
        <dbReference type="SAM" id="Phobius"/>
    </source>
</evidence>
<dbReference type="Proteomes" id="UP000255297">
    <property type="component" value="Unassembled WGS sequence"/>
</dbReference>